<dbReference type="SUPFAM" id="SSF48264">
    <property type="entry name" value="Cytochrome P450"/>
    <property type="match status" value="1"/>
</dbReference>
<evidence type="ECO:0000256" key="8">
    <source>
        <dbReference type="ARBA" id="ARBA00022824"/>
    </source>
</evidence>
<dbReference type="PRINTS" id="PR00385">
    <property type="entry name" value="P450"/>
</dbReference>
<evidence type="ECO:0000256" key="10">
    <source>
        <dbReference type="ARBA" id="ARBA00023002"/>
    </source>
</evidence>
<gene>
    <name evidence="16" type="ORF">BEMITA_LOCUS12793</name>
</gene>
<dbReference type="GO" id="GO:0005506">
    <property type="term" value="F:iron ion binding"/>
    <property type="evidence" value="ECO:0007669"/>
    <property type="project" value="InterPro"/>
</dbReference>
<evidence type="ECO:0000256" key="9">
    <source>
        <dbReference type="ARBA" id="ARBA00022848"/>
    </source>
</evidence>
<evidence type="ECO:0000256" key="4">
    <source>
        <dbReference type="ARBA" id="ARBA00004406"/>
    </source>
</evidence>
<evidence type="ECO:0000256" key="14">
    <source>
        <dbReference type="PIRSR" id="PIRSR602403-1"/>
    </source>
</evidence>
<keyword evidence="17" id="KW-1185">Reference proteome</keyword>
<comment type="function">
    <text evidence="2">May be involved in the metabolism of insect hormones and in the breakdown of synthetic insecticides.</text>
</comment>
<protein>
    <recommendedName>
        <fullName evidence="18">Cytochrome P450</fullName>
    </recommendedName>
</protein>
<accession>A0A9P0F6L1</accession>
<dbReference type="GO" id="GO:0005789">
    <property type="term" value="C:endoplasmic reticulum membrane"/>
    <property type="evidence" value="ECO:0007669"/>
    <property type="project" value="UniProtKB-SubCell"/>
</dbReference>
<evidence type="ECO:0000256" key="5">
    <source>
        <dbReference type="ARBA" id="ARBA00010617"/>
    </source>
</evidence>
<dbReference type="Proteomes" id="UP001152759">
    <property type="component" value="Chromosome 8"/>
</dbReference>
<keyword evidence="13" id="KW-0472">Membrane</keyword>
<dbReference type="PANTHER" id="PTHR24291:SF189">
    <property type="entry name" value="CYTOCHROME P450 4C3-RELATED"/>
    <property type="match status" value="1"/>
</dbReference>
<dbReference type="GO" id="GO:0016705">
    <property type="term" value="F:oxidoreductase activity, acting on paired donors, with incorporation or reduction of molecular oxygen"/>
    <property type="evidence" value="ECO:0007669"/>
    <property type="project" value="InterPro"/>
</dbReference>
<evidence type="ECO:0000256" key="11">
    <source>
        <dbReference type="ARBA" id="ARBA00023004"/>
    </source>
</evidence>
<dbReference type="CDD" id="cd20628">
    <property type="entry name" value="CYP4"/>
    <property type="match status" value="1"/>
</dbReference>
<dbReference type="PRINTS" id="PR00465">
    <property type="entry name" value="EP450IV"/>
</dbReference>
<evidence type="ECO:0000256" key="7">
    <source>
        <dbReference type="ARBA" id="ARBA00022723"/>
    </source>
</evidence>
<evidence type="ECO:0000313" key="16">
    <source>
        <dbReference type="EMBL" id="CAH0394502.1"/>
    </source>
</evidence>
<dbReference type="EMBL" id="OU963869">
    <property type="protein sequence ID" value="CAH0394502.1"/>
    <property type="molecule type" value="Genomic_DNA"/>
</dbReference>
<dbReference type="GO" id="GO:0020037">
    <property type="term" value="F:heme binding"/>
    <property type="evidence" value="ECO:0007669"/>
    <property type="project" value="InterPro"/>
</dbReference>
<organism evidence="16 17">
    <name type="scientific">Bemisia tabaci</name>
    <name type="common">Sweetpotato whitefly</name>
    <name type="synonym">Aleurodes tabaci</name>
    <dbReference type="NCBI Taxonomy" id="7038"/>
    <lineage>
        <taxon>Eukaryota</taxon>
        <taxon>Metazoa</taxon>
        <taxon>Ecdysozoa</taxon>
        <taxon>Arthropoda</taxon>
        <taxon>Hexapoda</taxon>
        <taxon>Insecta</taxon>
        <taxon>Pterygota</taxon>
        <taxon>Neoptera</taxon>
        <taxon>Paraneoptera</taxon>
        <taxon>Hemiptera</taxon>
        <taxon>Sternorrhyncha</taxon>
        <taxon>Aleyrodoidea</taxon>
        <taxon>Aleyrodidae</taxon>
        <taxon>Aleyrodinae</taxon>
        <taxon>Bemisia</taxon>
    </lineage>
</organism>
<sequence>MFLLSPLLLFTLMIVLTSHLIIATWKKRHLFKFSFQLPGPPALPIVGNGLEFIGTPDEVFKNIEKNMDSFPSPFRFWVGSKLFVIIAEPEDLQIVLNNSRSLQKDEMYKFFKNTVGEGLFSAPVDKWRRHRRILNPAFNPIILEQFIPVFNKKAKELIDMLRCEVGKPEEFDLWPAVSSVALSLICQTTLGYDLKISKSHDAHSPEMEFARALEEASVHDSMRIYKPWLHPDVIFNLVTYMNGFDQIYMKLKQLPNLVIRRKKEEFIEKRQKLIKEVKTDEDELGAKKKIKVFVDILLEMSAEGANFTDQDITDHVITMMVGGTETSAITNCFCTLMLAMYPELQDKAYAEQVSIFGESDRDCTMEDLGRMTYLEQCLKETLRMFPPGPIFIREAADDIPIRNYVLPKGTSVLISPMKTHKLPHLYKNPHEFNPENFSEESVRNRHRYSFIPFSGGPRGCIGSKYAMLSMKTVMSTFLRNFRAETTCKLSDISLKIDLLARSKNGYPVKIYPRTLPKNAAA</sequence>
<keyword evidence="12 15" id="KW-0503">Monooxygenase</keyword>
<evidence type="ECO:0000256" key="15">
    <source>
        <dbReference type="RuleBase" id="RU000461"/>
    </source>
</evidence>
<evidence type="ECO:0008006" key="18">
    <source>
        <dbReference type="Google" id="ProtNLM"/>
    </source>
</evidence>
<dbReference type="PANTHER" id="PTHR24291">
    <property type="entry name" value="CYTOCHROME P450 FAMILY 4"/>
    <property type="match status" value="1"/>
</dbReference>
<evidence type="ECO:0000256" key="1">
    <source>
        <dbReference type="ARBA" id="ARBA00001971"/>
    </source>
</evidence>
<dbReference type="GO" id="GO:0004497">
    <property type="term" value="F:monooxygenase activity"/>
    <property type="evidence" value="ECO:0007669"/>
    <property type="project" value="UniProtKB-KW"/>
</dbReference>
<evidence type="ECO:0000256" key="6">
    <source>
        <dbReference type="ARBA" id="ARBA00022617"/>
    </source>
</evidence>
<evidence type="ECO:0000256" key="2">
    <source>
        <dbReference type="ARBA" id="ARBA00003690"/>
    </source>
</evidence>
<evidence type="ECO:0000256" key="12">
    <source>
        <dbReference type="ARBA" id="ARBA00023033"/>
    </source>
</evidence>
<keyword evidence="10 15" id="KW-0560">Oxidoreductase</keyword>
<dbReference type="PROSITE" id="PS00086">
    <property type="entry name" value="CYTOCHROME_P450"/>
    <property type="match status" value="1"/>
</dbReference>
<dbReference type="Pfam" id="PF00067">
    <property type="entry name" value="p450"/>
    <property type="match status" value="1"/>
</dbReference>
<name>A0A9P0F6L1_BEMTA</name>
<dbReference type="InterPro" id="IPR036396">
    <property type="entry name" value="Cyt_P450_sf"/>
</dbReference>
<dbReference type="InterPro" id="IPR002403">
    <property type="entry name" value="Cyt_P450_E_grp-IV"/>
</dbReference>
<dbReference type="InterPro" id="IPR001128">
    <property type="entry name" value="Cyt_P450"/>
</dbReference>
<comment type="similarity">
    <text evidence="5 15">Belongs to the cytochrome P450 family.</text>
</comment>
<evidence type="ECO:0000256" key="13">
    <source>
        <dbReference type="ARBA" id="ARBA00023136"/>
    </source>
</evidence>
<dbReference type="InterPro" id="IPR050196">
    <property type="entry name" value="Cytochrome_P450_Monoox"/>
</dbReference>
<dbReference type="AlphaFoldDB" id="A0A9P0F6L1"/>
<keyword evidence="11 14" id="KW-0408">Iron</keyword>
<evidence type="ECO:0000256" key="3">
    <source>
        <dbReference type="ARBA" id="ARBA00004174"/>
    </source>
</evidence>
<dbReference type="InterPro" id="IPR017972">
    <property type="entry name" value="Cyt_P450_CS"/>
</dbReference>
<keyword evidence="7 14" id="KW-0479">Metal-binding</keyword>
<comment type="subcellular location">
    <subcellularLocation>
        <location evidence="4">Endoplasmic reticulum membrane</location>
        <topology evidence="4">Peripheral membrane protein</topology>
    </subcellularLocation>
    <subcellularLocation>
        <location evidence="3">Microsome membrane</location>
        <topology evidence="3">Peripheral membrane protein</topology>
    </subcellularLocation>
</comment>
<reference evidence="16" key="1">
    <citation type="submission" date="2021-12" db="EMBL/GenBank/DDBJ databases">
        <authorList>
            <person name="King R."/>
        </authorList>
    </citation>
    <scope>NUCLEOTIDE SEQUENCE</scope>
</reference>
<dbReference type="Gene3D" id="1.10.630.10">
    <property type="entry name" value="Cytochrome P450"/>
    <property type="match status" value="1"/>
</dbReference>
<keyword evidence="9" id="KW-0492">Microsome</keyword>
<feature type="binding site" description="axial binding residue" evidence="14">
    <location>
        <position position="460"/>
    </location>
    <ligand>
        <name>heme</name>
        <dbReference type="ChEBI" id="CHEBI:30413"/>
    </ligand>
    <ligandPart>
        <name>Fe</name>
        <dbReference type="ChEBI" id="CHEBI:18248"/>
    </ligandPart>
</feature>
<evidence type="ECO:0000313" key="17">
    <source>
        <dbReference type="Proteomes" id="UP001152759"/>
    </source>
</evidence>
<proteinExistence type="inferred from homology"/>
<keyword evidence="8" id="KW-0256">Endoplasmic reticulum</keyword>
<keyword evidence="6 14" id="KW-0349">Heme</keyword>
<comment type="cofactor">
    <cofactor evidence="1 14">
        <name>heme</name>
        <dbReference type="ChEBI" id="CHEBI:30413"/>
    </cofactor>
</comment>